<comment type="caution">
    <text evidence="1">The sequence shown here is derived from an EMBL/GenBank/DDBJ whole genome shotgun (WGS) entry which is preliminary data.</text>
</comment>
<proteinExistence type="predicted"/>
<dbReference type="EMBL" id="JACEFO010001753">
    <property type="protein sequence ID" value="KAF8711190.1"/>
    <property type="molecule type" value="Genomic_DNA"/>
</dbReference>
<sequence length="105" mass="11795">MERSSSYGELGTINYAIVAYDGSVVVSLVYERSSCSKGRATTRRALDPLRRCTRGKPVPAKNPLPNRAAMVSGGRIFKYNDEIKLQEHQIELQKSIIDSHENRIE</sequence>
<dbReference type="Proteomes" id="UP000636709">
    <property type="component" value="Unassembled WGS sequence"/>
</dbReference>
<evidence type="ECO:0000313" key="1">
    <source>
        <dbReference type="EMBL" id="KAF8711190.1"/>
    </source>
</evidence>
<keyword evidence="2" id="KW-1185">Reference proteome</keyword>
<dbReference type="AlphaFoldDB" id="A0A835BQI4"/>
<name>A0A835BQI4_9POAL</name>
<reference evidence="1" key="1">
    <citation type="submission" date="2020-07" db="EMBL/GenBank/DDBJ databases">
        <title>Genome sequence and genetic diversity analysis of an under-domesticated orphan crop, white fonio (Digitaria exilis).</title>
        <authorList>
            <person name="Bennetzen J.L."/>
            <person name="Chen S."/>
            <person name="Ma X."/>
            <person name="Wang X."/>
            <person name="Yssel A.E.J."/>
            <person name="Chaluvadi S.R."/>
            <person name="Johnson M."/>
            <person name="Gangashetty P."/>
            <person name="Hamidou F."/>
            <person name="Sanogo M.D."/>
            <person name="Zwaenepoel A."/>
            <person name="Wallace J."/>
            <person name="Van De Peer Y."/>
            <person name="Van Deynze A."/>
        </authorList>
    </citation>
    <scope>NUCLEOTIDE SEQUENCE</scope>
    <source>
        <tissue evidence="1">Leaves</tissue>
    </source>
</reference>
<evidence type="ECO:0000313" key="2">
    <source>
        <dbReference type="Proteomes" id="UP000636709"/>
    </source>
</evidence>
<protein>
    <submittedName>
        <fullName evidence="1">Uncharacterized protein</fullName>
    </submittedName>
</protein>
<organism evidence="1 2">
    <name type="scientific">Digitaria exilis</name>
    <dbReference type="NCBI Taxonomy" id="1010633"/>
    <lineage>
        <taxon>Eukaryota</taxon>
        <taxon>Viridiplantae</taxon>
        <taxon>Streptophyta</taxon>
        <taxon>Embryophyta</taxon>
        <taxon>Tracheophyta</taxon>
        <taxon>Spermatophyta</taxon>
        <taxon>Magnoliopsida</taxon>
        <taxon>Liliopsida</taxon>
        <taxon>Poales</taxon>
        <taxon>Poaceae</taxon>
        <taxon>PACMAD clade</taxon>
        <taxon>Panicoideae</taxon>
        <taxon>Panicodae</taxon>
        <taxon>Paniceae</taxon>
        <taxon>Anthephorinae</taxon>
        <taxon>Digitaria</taxon>
    </lineage>
</organism>
<gene>
    <name evidence="1" type="ORF">HU200_029203</name>
</gene>
<accession>A0A835BQI4</accession>